<reference evidence="1 2" key="1">
    <citation type="submission" date="2019-09" db="EMBL/GenBank/DDBJ databases">
        <title>Genome sequence of Roseospira marina, one of the more divergent members of the non-sulfur purple photosynthetic bacterial family, the Rhodospirillaceae.</title>
        <authorList>
            <person name="Meyer T."/>
            <person name="Kyndt J."/>
        </authorList>
    </citation>
    <scope>NUCLEOTIDE SEQUENCE [LARGE SCALE GENOMIC DNA]</scope>
    <source>
        <strain evidence="1 2">DSM 15113</strain>
    </source>
</reference>
<evidence type="ECO:0000313" key="2">
    <source>
        <dbReference type="Proteomes" id="UP000324065"/>
    </source>
</evidence>
<dbReference type="Proteomes" id="UP000324065">
    <property type="component" value="Unassembled WGS sequence"/>
</dbReference>
<gene>
    <name evidence="1" type="ORF">F1188_16335</name>
</gene>
<dbReference type="OrthoDB" id="1630256at2"/>
<name>A0A5M6I9M1_9PROT</name>
<dbReference type="RefSeq" id="WP_150063515.1">
    <property type="nucleotide sequence ID" value="NZ_JACHII010000014.1"/>
</dbReference>
<dbReference type="SUPFAM" id="SSF56563">
    <property type="entry name" value="Major capsid protein gp5"/>
    <property type="match status" value="1"/>
</dbReference>
<protein>
    <submittedName>
        <fullName evidence="1">Phage major capsid protein</fullName>
    </submittedName>
</protein>
<evidence type="ECO:0000313" key="1">
    <source>
        <dbReference type="EMBL" id="KAA5604425.1"/>
    </source>
</evidence>
<accession>A0A5M6I9M1</accession>
<proteinExistence type="predicted"/>
<organism evidence="1 2">
    <name type="scientific">Roseospira marina</name>
    <dbReference type="NCBI Taxonomy" id="140057"/>
    <lineage>
        <taxon>Bacteria</taxon>
        <taxon>Pseudomonadati</taxon>
        <taxon>Pseudomonadota</taxon>
        <taxon>Alphaproteobacteria</taxon>
        <taxon>Rhodospirillales</taxon>
        <taxon>Rhodospirillaceae</taxon>
        <taxon>Roseospira</taxon>
    </lineage>
</organism>
<keyword evidence="2" id="KW-1185">Reference proteome</keyword>
<dbReference type="NCBIfam" id="NF045672">
    <property type="entry name" value="MCP_gp7_epsi_15"/>
    <property type="match status" value="1"/>
</dbReference>
<dbReference type="EMBL" id="VWPJ01000018">
    <property type="protein sequence ID" value="KAA5604425.1"/>
    <property type="molecule type" value="Genomic_DNA"/>
</dbReference>
<dbReference type="InterPro" id="IPR048813">
    <property type="entry name" value="GP7-like"/>
</dbReference>
<dbReference type="AlphaFoldDB" id="A0A5M6I9M1"/>
<comment type="caution">
    <text evidence="1">The sequence shown here is derived from an EMBL/GenBank/DDBJ whole genome shotgun (WGS) entry which is preliminary data.</text>
</comment>
<sequence length="300" mass="32903">MPLLKVEAEKLSEEFMERGVIEEIIDRDELFQFLPFMGVDNKAYTYNREGTLSEGQFLDPYDVVPEGAATFEEVVTRLRILAGDVDLDKFLMSTMSDANPQLAIQLAAKAKALGRALRRTIINGDNSVNAKEFDGLKKLMPANQTLVAGNDGGAVSLMALDELIDAVSLGADCLMMREGTWRAIRALLRATGGITPEYIMLENFGQSIPAYNGKPVIINNYITADETQGAGDDLTSIYALRLNETDGFHMLYGGESAGIVVENVGTVQNKDAERWRVKWYVGSALKATHSVARLRAISNV</sequence>